<evidence type="ECO:0000313" key="16">
    <source>
        <dbReference type="EMBL" id="CAK54657.1"/>
    </source>
</evidence>
<feature type="disulfide bond" evidence="17 18">
    <location>
        <begin position="120"/>
        <end position="182"/>
    </location>
</feature>
<evidence type="ECO:0000256" key="5">
    <source>
        <dbReference type="ARBA" id="ARBA00022859"/>
    </source>
</evidence>
<feature type="chain" id="PRO_5010102063" evidence="13">
    <location>
        <begin position="22"/>
        <end position="355"/>
    </location>
</feature>
<dbReference type="InterPro" id="IPR011161">
    <property type="entry name" value="MHC_I-like_Ag-recog"/>
</dbReference>
<feature type="signal peptide" evidence="13">
    <location>
        <begin position="1"/>
        <end position="21"/>
    </location>
</feature>
<proteinExistence type="evidence at protein level"/>
<organism evidence="16">
    <name type="scientific">Gallus gallus</name>
    <name type="common">Chicken</name>
    <dbReference type="NCBI Taxonomy" id="9031"/>
    <lineage>
        <taxon>Eukaryota</taxon>
        <taxon>Metazoa</taxon>
        <taxon>Chordata</taxon>
        <taxon>Craniata</taxon>
        <taxon>Vertebrata</taxon>
        <taxon>Euteleostomi</taxon>
        <taxon>Archelosauria</taxon>
        <taxon>Archosauria</taxon>
        <taxon>Dinosauria</taxon>
        <taxon>Saurischia</taxon>
        <taxon>Theropoda</taxon>
        <taxon>Coelurosauria</taxon>
        <taxon>Aves</taxon>
        <taxon>Neognathae</taxon>
        <taxon>Galloanserae</taxon>
        <taxon>Galliformes</taxon>
        <taxon>Phasianidae</taxon>
        <taxon>Phasianinae</taxon>
        <taxon>Gallus</taxon>
    </lineage>
</organism>
<evidence type="ECO:0000256" key="8">
    <source>
        <dbReference type="ARBA" id="ARBA00023157"/>
    </source>
</evidence>
<keyword evidence="17 18" id="KW-0002">3D-structure</keyword>
<evidence type="ECO:0000256" key="10">
    <source>
        <dbReference type="RuleBase" id="RU004439"/>
    </source>
</evidence>
<dbReference type="PRINTS" id="PR01638">
    <property type="entry name" value="MHCCLASSI"/>
</dbReference>
<gene>
    <name evidence="16" type="primary">BF2</name>
</gene>
<comment type="subcellular location">
    <subcellularLocation>
        <location evidence="1">Membrane</location>
        <topology evidence="1">Single-pass type I membrane protein</topology>
    </subcellularLocation>
</comment>
<evidence type="ECO:0000313" key="15">
    <source>
        <dbReference type="EMBL" id="BAG69441.1"/>
    </source>
</evidence>
<dbReference type="Pfam" id="PF00129">
    <property type="entry name" value="MHC_I"/>
    <property type="match status" value="1"/>
</dbReference>
<dbReference type="Pfam" id="PF07654">
    <property type="entry name" value="C1-set"/>
    <property type="match status" value="1"/>
</dbReference>
<feature type="compositionally biased region" description="Low complexity" evidence="11">
    <location>
        <begin position="343"/>
        <end position="355"/>
    </location>
</feature>
<dbReference type="SUPFAM" id="SSF48726">
    <property type="entry name" value="Immunoglobulin"/>
    <property type="match status" value="1"/>
</dbReference>
<evidence type="ECO:0000256" key="9">
    <source>
        <dbReference type="ARBA" id="ARBA00023180"/>
    </source>
</evidence>
<dbReference type="FunFam" id="2.60.40.10:FF:000204">
    <property type="entry name" value="Major histocompatibility complex, class I-related protein"/>
    <property type="match status" value="1"/>
</dbReference>
<dbReference type="EMBL" id="AM282696">
    <property type="protein sequence ID" value="CAK54657.1"/>
    <property type="molecule type" value="Genomic_DNA"/>
</dbReference>
<evidence type="ECO:0007829" key="18">
    <source>
        <dbReference type="PDB" id="7WBI"/>
    </source>
</evidence>
<dbReference type="InterPro" id="IPR003597">
    <property type="entry name" value="Ig_C1-set"/>
</dbReference>
<sequence>MGPCGALGLGLLLAAVCGTAAELHTLRYISTAMTDPGPGQPWFVDVGYVDGELFTHYNSTARRAVPRTEWIAANTDQQYWDSETQTSQRSEQIDRDGLGILQRRYNQTGGSHTVQWMYGCDILEDGTIRGYRQYAYDGRDFIAFDKGTMTFTAAVPEAVPTKRKWEEGDYAEGLKQYLEETCVEWLRRYVEYGKAELGRRERPEVRVWGKEADGILTLSCRAHGFYPRPIAVSWLKDGAVRGQDAQSGGIVPNGDGTYHTWVTIDAQPGDGDKYQCRVEHASLPQPGLYSWEPPQPNLVPIVAGVAVAIVAIAIVVGVGFIIYRRHAGKKGKGYNIAPDREGGSSSSSTGSNPAI</sequence>
<accession>A0ZXM5</accession>
<evidence type="ECO:0007829" key="17">
    <source>
        <dbReference type="PDB" id="7WBG"/>
    </source>
</evidence>
<evidence type="ECO:0000256" key="3">
    <source>
        <dbReference type="ARBA" id="ARBA00022692"/>
    </source>
</evidence>
<name>A0ZXM5_CHICK</name>
<dbReference type="InterPro" id="IPR013783">
    <property type="entry name" value="Ig-like_fold"/>
</dbReference>
<keyword evidence="9" id="KW-0325">Glycoprotein</keyword>
<evidence type="ECO:0000259" key="14">
    <source>
        <dbReference type="PROSITE" id="PS50835"/>
    </source>
</evidence>
<dbReference type="InterPro" id="IPR011162">
    <property type="entry name" value="MHC_I/II-like_Ag-recog"/>
</dbReference>
<dbReference type="OrthoDB" id="9028748at2759"/>
<feature type="transmembrane region" description="Helical" evidence="12">
    <location>
        <begin position="298"/>
        <end position="323"/>
    </location>
</feature>
<evidence type="ECO:0000256" key="6">
    <source>
        <dbReference type="ARBA" id="ARBA00022989"/>
    </source>
</evidence>
<dbReference type="GO" id="GO:0002474">
    <property type="term" value="P:antigen processing and presentation of peptide antigen via MHC class I"/>
    <property type="evidence" value="ECO:0007669"/>
    <property type="project" value="UniProtKB-KW"/>
</dbReference>
<dbReference type="EMBL" id="AB426151">
    <property type="protein sequence ID" value="BAG69441.1"/>
    <property type="molecule type" value="Genomic_DNA"/>
</dbReference>
<keyword evidence="7 12" id="KW-0472">Membrane</keyword>
<reference evidence="16" key="1">
    <citation type="journal article" date="2007" name="J. Immunol.">
        <title>Different evolutionary histories of the two classical class I genes BF1 and BF2 illustrate drift and selection within the stable MHC haplotypes of chickens.</title>
        <authorList>
            <person name="Shaw I."/>
            <person name="Powell T.J."/>
            <person name="Marston D.A."/>
            <person name="Baker K."/>
            <person name="van Hateren A."/>
            <person name="Riegert P."/>
            <person name="Wiles M.V."/>
            <person name="Milne S."/>
            <person name="Beck S."/>
            <person name="Kaufman J."/>
        </authorList>
    </citation>
    <scope>NUCLEOTIDE SEQUENCE</scope>
    <source>
        <strain evidence="16">P2a</strain>
    </source>
</reference>
<keyword evidence="6 12" id="KW-1133">Transmembrane helix</keyword>
<dbReference type="InterPro" id="IPR037055">
    <property type="entry name" value="MHC_I-like_Ag-recog_sf"/>
</dbReference>
<dbReference type="SMR" id="A0ZXM5"/>
<keyword evidence="5" id="KW-0391">Immunity</keyword>
<dbReference type="InterPro" id="IPR007110">
    <property type="entry name" value="Ig-like_dom"/>
</dbReference>
<evidence type="ECO:0000256" key="7">
    <source>
        <dbReference type="ARBA" id="ARBA00023136"/>
    </source>
</evidence>
<keyword evidence="2" id="KW-0490">MHC I</keyword>
<dbReference type="InterPro" id="IPR036179">
    <property type="entry name" value="Ig-like_dom_sf"/>
</dbReference>
<evidence type="ECO:0000256" key="1">
    <source>
        <dbReference type="ARBA" id="ARBA00004479"/>
    </source>
</evidence>
<dbReference type="PDB" id="7WBG">
    <property type="method" value="X-ray"/>
    <property type="resolution" value="2.00 A"/>
    <property type="chains" value="A/D=22-291"/>
</dbReference>
<dbReference type="SMART" id="SM00407">
    <property type="entry name" value="IGc1"/>
    <property type="match status" value="1"/>
</dbReference>
<dbReference type="PANTHER" id="PTHR16675">
    <property type="entry name" value="MHC CLASS I-RELATED"/>
    <property type="match status" value="1"/>
</dbReference>
<keyword evidence="3 12" id="KW-0812">Transmembrane</keyword>
<evidence type="ECO:0000256" key="2">
    <source>
        <dbReference type="ARBA" id="ARBA00022451"/>
    </source>
</evidence>
<keyword evidence="4 13" id="KW-0732">Signal</keyword>
<reference evidence="15" key="2">
    <citation type="journal article" date="2008" name="J. Immunol.">
        <title>Contribution of mutation, recombination, and gene conversion to chicken MHC-B haplotype diversity.</title>
        <authorList>
            <person name="Hosomichi K."/>
            <person name="Miller M.M."/>
            <person name="Goto R.M."/>
            <person name="Wang Y."/>
            <person name="Suzuki S."/>
            <person name="Kulski J.K."/>
            <person name="Nishibori M."/>
            <person name="Inoko H."/>
            <person name="Hanzawa K."/>
            <person name="Shiina T."/>
        </authorList>
    </citation>
    <scope>NUCLEOTIDE SEQUENCE</scope>
    <source>
        <strain evidence="15">Cornell-P</strain>
    </source>
</reference>
<dbReference type="Gene3D" id="2.60.40.10">
    <property type="entry name" value="Immunoglobulins"/>
    <property type="match status" value="1"/>
</dbReference>
<feature type="region of interest" description="Disordered" evidence="11">
    <location>
        <begin position="333"/>
        <end position="355"/>
    </location>
</feature>
<evidence type="ECO:0000256" key="11">
    <source>
        <dbReference type="SAM" id="MobiDB-lite"/>
    </source>
</evidence>
<dbReference type="InterPro" id="IPR001039">
    <property type="entry name" value="MHC_I_a_a1/a2"/>
</dbReference>
<dbReference type="InterPro" id="IPR050208">
    <property type="entry name" value="MHC_class-I_related"/>
</dbReference>
<dbReference type="Gene3D" id="3.30.500.10">
    <property type="entry name" value="MHC class I-like antigen recognition-like"/>
    <property type="match status" value="1"/>
</dbReference>
<reference evidence="17 18" key="3">
    <citation type="journal article" date="2023" name="J. Immunol.">
        <title>A Wider and Deeper Peptide-Binding Groove for the Class I Molecules from B15 Compared with B19 Chickens Correlates with Relative Resistance to Marek's Disease.</title>
        <authorList>
            <person name="Han L."/>
            <person name="Wu S."/>
            <person name="Zhang T."/>
            <person name="Peng W."/>
            <person name="Zhao M."/>
            <person name="Yue C."/>
            <person name="Wen W."/>
            <person name="Cai W."/>
            <person name="Li M."/>
            <person name="Wallny H.J."/>
            <person name="Avila D.W."/>
            <person name="Mwangi W."/>
            <person name="Nair V."/>
            <person name="Ternette N."/>
            <person name="Guo Y."/>
            <person name="Zhao Y."/>
            <person name="Chai Y."/>
            <person name="Qi J."/>
            <person name="Liang H."/>
            <person name="Gao G.F."/>
            <person name="Kaufman J."/>
            <person name="Liu W.J."/>
        </authorList>
    </citation>
    <scope>X-RAY CRYSTALLOGRAPHY (1.80 ANGSTROMS) OF 22-291</scope>
    <scope>DISULFIDE BONDS</scope>
</reference>
<dbReference type="GO" id="GO:0042612">
    <property type="term" value="C:MHC class I protein complex"/>
    <property type="evidence" value="ECO:0007669"/>
    <property type="project" value="UniProtKB-KW"/>
</dbReference>
<evidence type="ECO:0000256" key="13">
    <source>
        <dbReference type="SAM" id="SignalP"/>
    </source>
</evidence>
<dbReference type="PANTHER" id="PTHR16675:SF242">
    <property type="entry name" value="MAJOR HISTOCOMPATIBILITY COMPLEX CLASS I-RELATED GENE PROTEIN"/>
    <property type="match status" value="1"/>
</dbReference>
<dbReference type="CDD" id="cd21029">
    <property type="entry name" value="IgC1_CD1"/>
    <property type="match status" value="1"/>
</dbReference>
<dbReference type="SUPFAM" id="SSF54452">
    <property type="entry name" value="MHC antigen-recognition domain"/>
    <property type="match status" value="1"/>
</dbReference>
<protein>
    <submittedName>
        <fullName evidence="15">MHC class I alpha chain 2</fullName>
    </submittedName>
    <submittedName>
        <fullName evidence="16">MHC class I molecule</fullName>
    </submittedName>
</protein>
<dbReference type="FunFam" id="3.30.500.10:FF:000001">
    <property type="entry name" value="H-2 class I histocompatibility antigen, alpha chain"/>
    <property type="match status" value="1"/>
</dbReference>
<keyword evidence="8" id="KW-1015">Disulfide bond</keyword>
<comment type="similarity">
    <text evidence="10">Belongs to the MHC class I family.</text>
</comment>
<dbReference type="InterPro" id="IPR003006">
    <property type="entry name" value="Ig/MHC_CS"/>
</dbReference>
<feature type="domain" description="Ig-like" evidence="14">
    <location>
        <begin position="203"/>
        <end position="282"/>
    </location>
</feature>
<evidence type="ECO:0000256" key="4">
    <source>
        <dbReference type="ARBA" id="ARBA00022729"/>
    </source>
</evidence>
<feature type="disulfide bond" evidence="17 18">
    <location>
        <begin position="220"/>
        <end position="276"/>
    </location>
</feature>
<dbReference type="PROSITE" id="PS50835">
    <property type="entry name" value="IG_LIKE"/>
    <property type="match status" value="1"/>
</dbReference>
<dbReference type="PDB" id="7WBI">
    <property type="method" value="X-ray"/>
    <property type="resolution" value="1.80 A"/>
    <property type="chains" value="A=22-291"/>
</dbReference>
<evidence type="ECO:0000256" key="12">
    <source>
        <dbReference type="SAM" id="Phobius"/>
    </source>
</evidence>
<dbReference type="PROSITE" id="PS00290">
    <property type="entry name" value="IG_MHC"/>
    <property type="match status" value="1"/>
</dbReference>
<dbReference type="AlphaFoldDB" id="A0ZXM5"/>